<dbReference type="RefSeq" id="WP_245781682.1">
    <property type="nucleotide sequence ID" value="NZ_FOZL01000001.1"/>
</dbReference>
<keyword evidence="2" id="KW-0732">Signal</keyword>
<accession>A0A1I6LMG0</accession>
<feature type="region of interest" description="Disordered" evidence="1">
    <location>
        <begin position="295"/>
        <end position="315"/>
    </location>
</feature>
<gene>
    <name evidence="3" type="ORF">SAMN05421771_0970</name>
</gene>
<proteinExistence type="predicted"/>
<feature type="chain" id="PRO_5011590345" evidence="2">
    <location>
        <begin position="28"/>
        <end position="355"/>
    </location>
</feature>
<evidence type="ECO:0000256" key="1">
    <source>
        <dbReference type="SAM" id="MobiDB-lite"/>
    </source>
</evidence>
<organism evidence="3 4">
    <name type="scientific">Granulicella pectinivorans</name>
    <dbReference type="NCBI Taxonomy" id="474950"/>
    <lineage>
        <taxon>Bacteria</taxon>
        <taxon>Pseudomonadati</taxon>
        <taxon>Acidobacteriota</taxon>
        <taxon>Terriglobia</taxon>
        <taxon>Terriglobales</taxon>
        <taxon>Acidobacteriaceae</taxon>
        <taxon>Granulicella</taxon>
    </lineage>
</organism>
<evidence type="ECO:0000256" key="2">
    <source>
        <dbReference type="SAM" id="SignalP"/>
    </source>
</evidence>
<sequence length="355" mass="37186">MTRRGAFFGFLGALLLAAGVGAVPAKAQIDSDHDGLNDAVEERLLLKFEPRFMVGKLDCSTVPAEFKAGVTTPEVEAENGTIYGQVFPLKIAVGMRAEIHYYHLWRKDCGGHGHPLDTEHVAVLVERATADADWRAVYWYAGAHEQTVCDVSQIARASTIDAEDHGATVWVSPGKHASYLNEALCRGGCGADRCEKMTELPVAAVINLGEADAPMNGSLFIASAAWPLRAKMSQSNFPAGPVARLETLPVTDVAWFHAGRHPVQGIIARSSSTEEALAGGGRNTASAISVAGSSTGSALDTASESTGGALSSAGGAVKKGYRSTIHALGSSASHVGKALGVAPKTTPKKNEEEPR</sequence>
<feature type="signal peptide" evidence="2">
    <location>
        <begin position="1"/>
        <end position="27"/>
    </location>
</feature>
<dbReference type="EMBL" id="FOZL01000001">
    <property type="protein sequence ID" value="SFS04747.1"/>
    <property type="molecule type" value="Genomic_DNA"/>
</dbReference>
<dbReference type="AlphaFoldDB" id="A0A1I6LMG0"/>
<keyword evidence="4" id="KW-1185">Reference proteome</keyword>
<feature type="compositionally biased region" description="Low complexity" evidence="1">
    <location>
        <begin position="302"/>
        <end position="315"/>
    </location>
</feature>
<feature type="region of interest" description="Disordered" evidence="1">
    <location>
        <begin position="332"/>
        <end position="355"/>
    </location>
</feature>
<reference evidence="3 4" key="1">
    <citation type="submission" date="2016-10" db="EMBL/GenBank/DDBJ databases">
        <authorList>
            <person name="de Groot N.N."/>
        </authorList>
    </citation>
    <scope>NUCLEOTIDE SEQUENCE [LARGE SCALE GENOMIC DNA]</scope>
    <source>
        <strain evidence="3 4">DSM 21001</strain>
    </source>
</reference>
<name>A0A1I6LMG0_9BACT</name>
<protein>
    <submittedName>
        <fullName evidence="3">Uncharacterized protein</fullName>
    </submittedName>
</protein>
<evidence type="ECO:0000313" key="3">
    <source>
        <dbReference type="EMBL" id="SFS04747.1"/>
    </source>
</evidence>
<dbReference type="Proteomes" id="UP000199024">
    <property type="component" value="Unassembled WGS sequence"/>
</dbReference>
<evidence type="ECO:0000313" key="4">
    <source>
        <dbReference type="Proteomes" id="UP000199024"/>
    </source>
</evidence>